<accession>A0A370B6Q7</accession>
<evidence type="ECO:0000313" key="2">
    <source>
        <dbReference type="Proteomes" id="UP000253741"/>
    </source>
</evidence>
<keyword evidence="2" id="KW-1185">Reference proteome</keyword>
<comment type="caution">
    <text evidence="1">The sequence shown here is derived from an EMBL/GenBank/DDBJ whole genome shotgun (WGS) entry which is preliminary data.</text>
</comment>
<gene>
    <name evidence="1" type="ORF">DVH02_20465</name>
</gene>
<dbReference type="RefSeq" id="WP_114625285.1">
    <property type="nucleotide sequence ID" value="NZ_QQNA01000162.1"/>
</dbReference>
<evidence type="ECO:0000313" key="1">
    <source>
        <dbReference type="EMBL" id="RDG36342.1"/>
    </source>
</evidence>
<dbReference type="EMBL" id="QQNA01000162">
    <property type="protein sequence ID" value="RDG36342.1"/>
    <property type="molecule type" value="Genomic_DNA"/>
</dbReference>
<dbReference type="Proteomes" id="UP000253741">
    <property type="component" value="Unassembled WGS sequence"/>
</dbReference>
<reference evidence="1 2" key="1">
    <citation type="submission" date="2018-07" db="EMBL/GenBank/DDBJ databases">
        <title>Streptomyces species from bats.</title>
        <authorList>
            <person name="Dunlap C."/>
        </authorList>
    </citation>
    <scope>NUCLEOTIDE SEQUENCE [LARGE SCALE GENOMIC DNA]</scope>
    <source>
        <strain evidence="1 2">AC230</strain>
    </source>
</reference>
<evidence type="ECO:0008006" key="3">
    <source>
        <dbReference type="Google" id="ProtNLM"/>
    </source>
</evidence>
<protein>
    <recommendedName>
        <fullName evidence="3">Integrase</fullName>
    </recommendedName>
</protein>
<sequence>MTLSLSKAVAAPVPAPDDYVLPNRLTRGHVSRGPRFGDDVWDLNDFFPRTEASGRIDFLRFEAGLHRQTAKEFLYSRLRRRTGRTHHPMKPTAAPTQCTRLVNLFQDLRSVGVRRLQDVEVGHLEMLVTRWEAQGPHAVVSKVNLLKHLSGHGPFLTGDRLTIVPWPHRSAKQVAKVKTQRENSTPRIPEEIMRSLLSAALFYIQVASRDLLAARALLNRLQEEQSKSDISIGQTRERLDAFIASRRALDRGMPALPIKYRGACSADAVDGVLQAPNLSMTALLIGADCVRRLRREIKDAGRELGWEVGGLDIPMSDWPGSGLPWCSELSAEALASELVHLRTACWIVIAYLSGMRDVEVRELGRECAFTEPGADGRTRYKIKGRVFKGRRLTGDEAEWVVLDVVHQAVGVLRQINDDPTHLFGTWIGEKAGYGLFSDVPLRLKNFQQHLNDLFGVQGEPYIPLHLVDEYAEDEAADDAELGQEAADEAGGDAGMGPIRPWWFDTRQFRRTLAWHIAHQPFGVVAGTRQYKHNAFAIFEGYAGTSASGFADEVASEKAVALLDYVEDLYHDHNEGGRSAGGAAGRVAADFDRIRAELGDLPGTVASPERLRAALRHLTRTLHPGVLNDCFHHAGTAVCGKRAKSLGRPLPMLSACLACPNARRSAVHLPRMAQARDLAAEEFARTAGVPKLQRIAIEEHLSTLTQLIAELRDEEGVSA</sequence>
<proteinExistence type="predicted"/>
<organism evidence="1 2">
    <name type="scientific">Streptomyces corynorhini</name>
    <dbReference type="NCBI Taxonomy" id="2282652"/>
    <lineage>
        <taxon>Bacteria</taxon>
        <taxon>Bacillati</taxon>
        <taxon>Actinomycetota</taxon>
        <taxon>Actinomycetes</taxon>
        <taxon>Kitasatosporales</taxon>
        <taxon>Streptomycetaceae</taxon>
        <taxon>Streptomyces</taxon>
    </lineage>
</organism>
<name>A0A370B6Q7_9ACTN</name>
<dbReference type="AlphaFoldDB" id="A0A370B6Q7"/>
<dbReference type="OrthoDB" id="8776710at2"/>